<dbReference type="Proteomes" id="UP000821866">
    <property type="component" value="Chromosome 6"/>
</dbReference>
<comment type="caution">
    <text evidence="1">The sequence shown here is derived from an EMBL/GenBank/DDBJ whole genome shotgun (WGS) entry which is preliminary data.</text>
</comment>
<dbReference type="AlphaFoldDB" id="A0A9J6DKB5"/>
<keyword evidence="2" id="KW-1185">Reference proteome</keyword>
<reference evidence="1" key="2">
    <citation type="submission" date="2021-09" db="EMBL/GenBank/DDBJ databases">
        <authorList>
            <person name="Jia N."/>
            <person name="Wang J."/>
            <person name="Shi W."/>
            <person name="Du L."/>
            <person name="Sun Y."/>
            <person name="Zhan W."/>
            <person name="Jiang J."/>
            <person name="Wang Q."/>
            <person name="Zhang B."/>
            <person name="Ji P."/>
            <person name="Sakyi L.B."/>
            <person name="Cui X."/>
            <person name="Yuan T."/>
            <person name="Jiang B."/>
            <person name="Yang W."/>
            <person name="Lam T.T.-Y."/>
            <person name="Chang Q."/>
            <person name="Ding S."/>
            <person name="Wang X."/>
            <person name="Zhu J."/>
            <person name="Ruan X."/>
            <person name="Zhao L."/>
            <person name="Wei J."/>
            <person name="Que T."/>
            <person name="Du C."/>
            <person name="Cheng J."/>
            <person name="Dai P."/>
            <person name="Han X."/>
            <person name="Huang E."/>
            <person name="Gao Y."/>
            <person name="Liu J."/>
            <person name="Shao H."/>
            <person name="Ye R."/>
            <person name="Li L."/>
            <person name="Wei W."/>
            <person name="Wang X."/>
            <person name="Wang C."/>
            <person name="Huo Q."/>
            <person name="Li W."/>
            <person name="Guo W."/>
            <person name="Chen H."/>
            <person name="Chen S."/>
            <person name="Zhou L."/>
            <person name="Zhou L."/>
            <person name="Ni X."/>
            <person name="Tian J."/>
            <person name="Zhou Y."/>
            <person name="Sheng Y."/>
            <person name="Liu T."/>
            <person name="Pan Y."/>
            <person name="Xia L."/>
            <person name="Li J."/>
            <person name="Zhao F."/>
            <person name="Cao W."/>
        </authorList>
    </citation>
    <scope>NUCLEOTIDE SEQUENCE</scope>
    <source>
        <strain evidence="1">Rmic-2018</strain>
        <tissue evidence="1">Larvae</tissue>
    </source>
</reference>
<dbReference type="VEuPathDB" id="VectorBase:LOC119171965"/>
<sequence>MHSNAGGQAKVEIDFRAAHDSRLVRVRVLGAIGDIAPQPFRLSRPMLATSVGVSCPLRQGDKYTAKFELAMSPTFHRKQTENIKRKDSAPSMLNRPNVAGIDEMEAVLREIWMPSDHVILGNARSLRRTQSYC</sequence>
<dbReference type="Gene3D" id="2.60.40.770">
    <property type="match status" value="1"/>
</dbReference>
<gene>
    <name evidence="1" type="ORF">HPB51_000141</name>
</gene>
<accession>A0A9J6DKB5</accession>
<reference evidence="1" key="1">
    <citation type="journal article" date="2020" name="Cell">
        <title>Large-Scale Comparative Analyses of Tick Genomes Elucidate Their Genetic Diversity and Vector Capacities.</title>
        <authorList>
            <consortium name="Tick Genome and Microbiome Consortium (TIGMIC)"/>
            <person name="Jia N."/>
            <person name="Wang J."/>
            <person name="Shi W."/>
            <person name="Du L."/>
            <person name="Sun Y."/>
            <person name="Zhan W."/>
            <person name="Jiang J.F."/>
            <person name="Wang Q."/>
            <person name="Zhang B."/>
            <person name="Ji P."/>
            <person name="Bell-Sakyi L."/>
            <person name="Cui X.M."/>
            <person name="Yuan T.T."/>
            <person name="Jiang B.G."/>
            <person name="Yang W.F."/>
            <person name="Lam T.T."/>
            <person name="Chang Q.C."/>
            <person name="Ding S.J."/>
            <person name="Wang X.J."/>
            <person name="Zhu J.G."/>
            <person name="Ruan X.D."/>
            <person name="Zhao L."/>
            <person name="Wei J.T."/>
            <person name="Ye R.Z."/>
            <person name="Que T.C."/>
            <person name="Du C.H."/>
            <person name="Zhou Y.H."/>
            <person name="Cheng J.X."/>
            <person name="Dai P.F."/>
            <person name="Guo W.B."/>
            <person name="Han X.H."/>
            <person name="Huang E.J."/>
            <person name="Li L.F."/>
            <person name="Wei W."/>
            <person name="Gao Y.C."/>
            <person name="Liu J.Z."/>
            <person name="Shao H.Z."/>
            <person name="Wang X."/>
            <person name="Wang C.C."/>
            <person name="Yang T.C."/>
            <person name="Huo Q.B."/>
            <person name="Li W."/>
            <person name="Chen H.Y."/>
            <person name="Chen S.E."/>
            <person name="Zhou L.G."/>
            <person name="Ni X.B."/>
            <person name="Tian J.H."/>
            <person name="Sheng Y."/>
            <person name="Liu T."/>
            <person name="Pan Y.S."/>
            <person name="Xia L.Y."/>
            <person name="Li J."/>
            <person name="Zhao F."/>
            <person name="Cao W.C."/>
        </authorList>
    </citation>
    <scope>NUCLEOTIDE SEQUENCE</scope>
    <source>
        <strain evidence="1">Rmic-2018</strain>
    </source>
</reference>
<evidence type="ECO:0000313" key="2">
    <source>
        <dbReference type="Proteomes" id="UP000821866"/>
    </source>
</evidence>
<evidence type="ECO:0000313" key="1">
    <source>
        <dbReference type="EMBL" id="KAH8022567.1"/>
    </source>
</evidence>
<organism evidence="1 2">
    <name type="scientific">Rhipicephalus microplus</name>
    <name type="common">Cattle tick</name>
    <name type="synonym">Boophilus microplus</name>
    <dbReference type="NCBI Taxonomy" id="6941"/>
    <lineage>
        <taxon>Eukaryota</taxon>
        <taxon>Metazoa</taxon>
        <taxon>Ecdysozoa</taxon>
        <taxon>Arthropoda</taxon>
        <taxon>Chelicerata</taxon>
        <taxon>Arachnida</taxon>
        <taxon>Acari</taxon>
        <taxon>Parasitiformes</taxon>
        <taxon>Ixodida</taxon>
        <taxon>Ixodoidea</taxon>
        <taxon>Ixodidae</taxon>
        <taxon>Rhipicephalinae</taxon>
        <taxon>Rhipicephalus</taxon>
        <taxon>Boophilus</taxon>
    </lineage>
</organism>
<name>A0A9J6DKB5_RHIMP</name>
<protein>
    <submittedName>
        <fullName evidence="1">Uncharacterized protein</fullName>
    </submittedName>
</protein>
<proteinExistence type="predicted"/>
<dbReference type="EMBL" id="JABSTU010000008">
    <property type="protein sequence ID" value="KAH8022567.1"/>
    <property type="molecule type" value="Genomic_DNA"/>
</dbReference>